<dbReference type="EMBL" id="JBHUFZ010000016">
    <property type="protein sequence ID" value="MFD1889981.1"/>
    <property type="molecule type" value="Genomic_DNA"/>
</dbReference>
<feature type="transmembrane region" description="Helical" evidence="4">
    <location>
        <begin position="47"/>
        <end position="69"/>
    </location>
</feature>
<feature type="transmembrane region" description="Helical" evidence="4">
    <location>
        <begin position="484"/>
        <end position="504"/>
    </location>
</feature>
<organism evidence="6 7">
    <name type="scientific">Luteococcus peritonei</name>
    <dbReference type="NCBI Taxonomy" id="88874"/>
    <lineage>
        <taxon>Bacteria</taxon>
        <taxon>Bacillati</taxon>
        <taxon>Actinomycetota</taxon>
        <taxon>Actinomycetes</taxon>
        <taxon>Propionibacteriales</taxon>
        <taxon>Propionibacteriaceae</taxon>
        <taxon>Luteococcus</taxon>
    </lineage>
</organism>
<sequence>MSHAAPSGTPVPQHDPTDAALRLVGVLTLLVTAATTTIPMVLQLGTFGPLALAGGIGLLVNQATCLALLLWPRHRRPRQPWLMLAGLTVTLLPVVQHRYELQPSDLWAPGYWALPLVVLSLASQRRRAYHLFAALGTVAMLAVDALGMVQADWTPTPWTLADNLFVCLPLVEVLLFGDALLMISRARRRSAERRLLALASQRREQAGAESRREAARLLHDHVLHALNAIAQDRATVGIADVAEECRVAHEALTRAHPASSSVTVEDLLAEDPTLAAAGAQVMGASHPVPAVVAAALAAATREAVGNVTRHARARTCLVHVARLEQGVQVDISDDGRGFDPHRVPISRLGIRRSMVQRMEDIGGQATVTSTPGDGTRISLRWPRQGSADDGGWGNSTEGLARRLLTRTAWPGLANGLLLTVLMGPTLPHPRLAVALGLLTCLVGCLAASAASRRNLGHARAVALMTFAGLVWALNLWMVPQRPESSYALWLAWSTSAIAHLVVLAGRTRAGVAVVVSWFATQVVGLLLRYGVDPGLWRMTSLVTIGSGEVAITLLAMVVARRILNHDAADAELAEQVRAATARRQAAEHLEEHWSARVTGEALPLLLDVSRGLVDVSDDEVRRTARAMEVALRDELVLGHSRTGLLGALAGARADGWRLVSTLTPEDTEAALEHARLLLGELGPAAFPGQPLTLSSSGGQALAVTLECSEQQTTAWAPRIAALGGRLTVDPDFVRITVPGQRAGTGPSATAGTAAQ</sequence>
<feature type="transmembrane region" description="Helical" evidence="4">
    <location>
        <begin position="460"/>
        <end position="478"/>
    </location>
</feature>
<feature type="transmembrane region" description="Helical" evidence="4">
    <location>
        <begin position="431"/>
        <end position="448"/>
    </location>
</feature>
<comment type="caution">
    <text evidence="6">The sequence shown here is derived from an EMBL/GenBank/DDBJ whole genome shotgun (WGS) entry which is preliminary data.</text>
</comment>
<evidence type="ECO:0000313" key="6">
    <source>
        <dbReference type="EMBL" id="MFD1889981.1"/>
    </source>
</evidence>
<protein>
    <submittedName>
        <fullName evidence="6">Sensor histidine kinase</fullName>
    </submittedName>
</protein>
<feature type="transmembrane region" description="Helical" evidence="4">
    <location>
        <begin position="511"/>
        <end position="529"/>
    </location>
</feature>
<evidence type="ECO:0000259" key="5">
    <source>
        <dbReference type="Pfam" id="PF02518"/>
    </source>
</evidence>
<gene>
    <name evidence="6" type="ORF">ACFSCS_07225</name>
</gene>
<feature type="transmembrane region" description="Helical" evidence="4">
    <location>
        <begin position="163"/>
        <end position="184"/>
    </location>
</feature>
<dbReference type="InterPro" id="IPR036890">
    <property type="entry name" value="HATPase_C_sf"/>
</dbReference>
<keyword evidence="3" id="KW-0902">Two-component regulatory system</keyword>
<dbReference type="CDD" id="cd16917">
    <property type="entry name" value="HATPase_UhpB-NarQ-NarX-like"/>
    <property type="match status" value="1"/>
</dbReference>
<reference evidence="7" key="1">
    <citation type="journal article" date="2019" name="Int. J. Syst. Evol. Microbiol.">
        <title>The Global Catalogue of Microorganisms (GCM) 10K type strain sequencing project: providing services to taxonomists for standard genome sequencing and annotation.</title>
        <authorList>
            <consortium name="The Broad Institute Genomics Platform"/>
            <consortium name="The Broad Institute Genome Sequencing Center for Infectious Disease"/>
            <person name="Wu L."/>
            <person name="Ma J."/>
        </authorList>
    </citation>
    <scope>NUCLEOTIDE SEQUENCE [LARGE SCALE GENOMIC DNA]</scope>
    <source>
        <strain evidence="7">CAIM 431</strain>
    </source>
</reference>
<feature type="transmembrane region" description="Helical" evidence="4">
    <location>
        <begin position="407"/>
        <end position="425"/>
    </location>
</feature>
<dbReference type="PANTHER" id="PTHR24421">
    <property type="entry name" value="NITRATE/NITRITE SENSOR PROTEIN NARX-RELATED"/>
    <property type="match status" value="1"/>
</dbReference>
<feature type="transmembrane region" description="Helical" evidence="4">
    <location>
        <begin position="105"/>
        <end position="122"/>
    </location>
</feature>
<feature type="transmembrane region" description="Helical" evidence="4">
    <location>
        <begin position="129"/>
        <end position="151"/>
    </location>
</feature>
<evidence type="ECO:0000256" key="2">
    <source>
        <dbReference type="ARBA" id="ARBA00022777"/>
    </source>
</evidence>
<keyword evidence="2 6" id="KW-0418">Kinase</keyword>
<feature type="transmembrane region" description="Helical" evidence="4">
    <location>
        <begin position="81"/>
        <end position="99"/>
    </location>
</feature>
<proteinExistence type="predicted"/>
<evidence type="ECO:0000256" key="1">
    <source>
        <dbReference type="ARBA" id="ARBA00022679"/>
    </source>
</evidence>
<keyword evidence="1" id="KW-0808">Transferase</keyword>
<feature type="domain" description="Histidine kinase/HSP90-like ATPase" evidence="5">
    <location>
        <begin position="295"/>
        <end position="383"/>
    </location>
</feature>
<evidence type="ECO:0000256" key="3">
    <source>
        <dbReference type="ARBA" id="ARBA00023012"/>
    </source>
</evidence>
<dbReference type="GO" id="GO:0016301">
    <property type="term" value="F:kinase activity"/>
    <property type="evidence" value="ECO:0007669"/>
    <property type="project" value="UniProtKB-KW"/>
</dbReference>
<keyword evidence="4" id="KW-0812">Transmembrane</keyword>
<dbReference type="Proteomes" id="UP001597326">
    <property type="component" value="Unassembled WGS sequence"/>
</dbReference>
<dbReference type="Pfam" id="PF02518">
    <property type="entry name" value="HATPase_c"/>
    <property type="match status" value="1"/>
</dbReference>
<dbReference type="SUPFAM" id="SSF55874">
    <property type="entry name" value="ATPase domain of HSP90 chaperone/DNA topoisomerase II/histidine kinase"/>
    <property type="match status" value="1"/>
</dbReference>
<dbReference type="InterPro" id="IPR003594">
    <property type="entry name" value="HATPase_dom"/>
</dbReference>
<feature type="transmembrane region" description="Helical" evidence="4">
    <location>
        <begin position="535"/>
        <end position="559"/>
    </location>
</feature>
<accession>A0ABW4RUV8</accession>
<dbReference type="RefSeq" id="WP_343872922.1">
    <property type="nucleotide sequence ID" value="NZ_BAAAIX010000013.1"/>
</dbReference>
<dbReference type="PANTHER" id="PTHR24421:SF63">
    <property type="entry name" value="SENSOR HISTIDINE KINASE DESK"/>
    <property type="match status" value="1"/>
</dbReference>
<dbReference type="InterPro" id="IPR050482">
    <property type="entry name" value="Sensor_HK_TwoCompSys"/>
</dbReference>
<dbReference type="Gene3D" id="3.30.565.10">
    <property type="entry name" value="Histidine kinase-like ATPase, C-terminal domain"/>
    <property type="match status" value="1"/>
</dbReference>
<keyword evidence="4" id="KW-1133">Transmembrane helix</keyword>
<evidence type="ECO:0000256" key="4">
    <source>
        <dbReference type="SAM" id="Phobius"/>
    </source>
</evidence>
<feature type="transmembrane region" description="Helical" evidence="4">
    <location>
        <begin position="20"/>
        <end position="41"/>
    </location>
</feature>
<name>A0ABW4RUV8_9ACTN</name>
<keyword evidence="4" id="KW-0472">Membrane</keyword>
<evidence type="ECO:0000313" key="7">
    <source>
        <dbReference type="Proteomes" id="UP001597326"/>
    </source>
</evidence>
<keyword evidence="7" id="KW-1185">Reference proteome</keyword>